<evidence type="ECO:0000256" key="14">
    <source>
        <dbReference type="ARBA" id="ARBA00022958"/>
    </source>
</evidence>
<dbReference type="SUPFAM" id="SSF51621">
    <property type="entry name" value="Phosphoenolpyruvate/pyruvate domain"/>
    <property type="match status" value="1"/>
</dbReference>
<evidence type="ECO:0000256" key="18">
    <source>
        <dbReference type="NCBIfam" id="TIGR01064"/>
    </source>
</evidence>
<evidence type="ECO:0000256" key="16">
    <source>
        <dbReference type="ARBA" id="ARBA00023317"/>
    </source>
</evidence>
<comment type="catalytic activity">
    <reaction evidence="17 19">
        <text>pyruvate + ATP = phosphoenolpyruvate + ADP + H(+)</text>
        <dbReference type="Rhea" id="RHEA:18157"/>
        <dbReference type="ChEBI" id="CHEBI:15361"/>
        <dbReference type="ChEBI" id="CHEBI:15378"/>
        <dbReference type="ChEBI" id="CHEBI:30616"/>
        <dbReference type="ChEBI" id="CHEBI:58702"/>
        <dbReference type="ChEBI" id="CHEBI:456216"/>
        <dbReference type="EC" id="2.7.1.40"/>
    </reaction>
</comment>
<keyword evidence="23" id="KW-1185">Reference proteome</keyword>
<evidence type="ECO:0000256" key="12">
    <source>
        <dbReference type="ARBA" id="ARBA00022840"/>
    </source>
</evidence>
<keyword evidence="12" id="KW-0067">ATP-binding</keyword>
<comment type="subunit">
    <text evidence="5">Homotetramer.</text>
</comment>
<dbReference type="PANTHER" id="PTHR11817">
    <property type="entry name" value="PYRUVATE KINASE"/>
    <property type="match status" value="1"/>
</dbReference>
<comment type="cofactor">
    <cofactor evidence="2">
        <name>K(+)</name>
        <dbReference type="ChEBI" id="CHEBI:29103"/>
    </cofactor>
</comment>
<gene>
    <name evidence="22" type="ORF">GU90_10060</name>
</gene>
<comment type="cofactor">
    <cofactor evidence="1">
        <name>Mg(2+)</name>
        <dbReference type="ChEBI" id="CHEBI:18420"/>
    </cofactor>
</comment>
<feature type="domain" description="Pyruvate kinase C-terminal" evidence="21">
    <location>
        <begin position="354"/>
        <end position="465"/>
    </location>
</feature>
<evidence type="ECO:0000256" key="17">
    <source>
        <dbReference type="ARBA" id="ARBA00048152"/>
    </source>
</evidence>
<dbReference type="NCBIfam" id="TIGR01064">
    <property type="entry name" value="pyruv_kin"/>
    <property type="match status" value="1"/>
</dbReference>
<evidence type="ECO:0000256" key="9">
    <source>
        <dbReference type="ARBA" id="ARBA00022723"/>
    </source>
</evidence>
<keyword evidence="13 19" id="KW-0460">Magnesium</keyword>
<dbReference type="EC" id="2.7.1.40" evidence="6 18"/>
<dbReference type="GO" id="GO:0000287">
    <property type="term" value="F:magnesium ion binding"/>
    <property type="evidence" value="ECO:0007669"/>
    <property type="project" value="UniProtKB-UniRule"/>
</dbReference>
<dbReference type="Gene3D" id="3.20.20.60">
    <property type="entry name" value="Phosphoenolpyruvate-binding domains"/>
    <property type="match status" value="1"/>
</dbReference>
<protein>
    <recommendedName>
        <fullName evidence="7 18">Pyruvate kinase</fullName>
        <ecNumber evidence="6 18">2.7.1.40</ecNumber>
    </recommendedName>
</protein>
<dbReference type="AlphaFoldDB" id="A0A073AYU2"/>
<keyword evidence="11 19" id="KW-0418">Kinase</keyword>
<evidence type="ECO:0000313" key="22">
    <source>
        <dbReference type="EMBL" id="KEI44501.1"/>
    </source>
</evidence>
<evidence type="ECO:0000256" key="6">
    <source>
        <dbReference type="ARBA" id="ARBA00012142"/>
    </source>
</evidence>
<dbReference type="GO" id="GO:0016301">
    <property type="term" value="F:kinase activity"/>
    <property type="evidence" value="ECO:0007669"/>
    <property type="project" value="UniProtKB-KW"/>
</dbReference>
<dbReference type="Pfam" id="PF02887">
    <property type="entry name" value="PK_C"/>
    <property type="match status" value="1"/>
</dbReference>
<dbReference type="InterPro" id="IPR040442">
    <property type="entry name" value="Pyrv_kinase-like_dom_sf"/>
</dbReference>
<dbReference type="OrthoDB" id="9812123at2"/>
<dbReference type="RefSeq" id="WP_029719440.1">
    <property type="nucleotide sequence ID" value="NZ_JAJUIW010000003.1"/>
</dbReference>
<accession>A0A073AYU2</accession>
<evidence type="ECO:0000256" key="10">
    <source>
        <dbReference type="ARBA" id="ARBA00022741"/>
    </source>
</evidence>
<evidence type="ECO:0000256" key="4">
    <source>
        <dbReference type="ARBA" id="ARBA00008663"/>
    </source>
</evidence>
<dbReference type="InterPro" id="IPR011037">
    <property type="entry name" value="Pyrv_Knase-like_insert_dom_sf"/>
</dbReference>
<name>A0A073AYU2_9PSEU</name>
<dbReference type="SUPFAM" id="SSF50800">
    <property type="entry name" value="PK beta-barrel domain-like"/>
    <property type="match status" value="1"/>
</dbReference>
<evidence type="ECO:0000313" key="23">
    <source>
        <dbReference type="Proteomes" id="UP000031419"/>
    </source>
</evidence>
<evidence type="ECO:0000256" key="3">
    <source>
        <dbReference type="ARBA" id="ARBA00004997"/>
    </source>
</evidence>
<evidence type="ECO:0000256" key="11">
    <source>
        <dbReference type="ARBA" id="ARBA00022777"/>
    </source>
</evidence>
<keyword evidence="8 19" id="KW-0808">Transferase</keyword>
<dbReference type="NCBIfam" id="NF004491">
    <property type="entry name" value="PRK05826.1"/>
    <property type="match status" value="1"/>
</dbReference>
<dbReference type="InterPro" id="IPR015806">
    <property type="entry name" value="Pyrv_Knase_insert_dom_sf"/>
</dbReference>
<dbReference type="InterPro" id="IPR015813">
    <property type="entry name" value="Pyrv/PenolPyrv_kinase-like_dom"/>
</dbReference>
<dbReference type="FunFam" id="3.40.1380.20:FF:000009">
    <property type="entry name" value="Pyruvate kinase"/>
    <property type="match status" value="1"/>
</dbReference>
<keyword evidence="9" id="KW-0479">Metal-binding</keyword>
<evidence type="ECO:0000256" key="19">
    <source>
        <dbReference type="RuleBase" id="RU000504"/>
    </source>
</evidence>
<dbReference type="Proteomes" id="UP000031419">
    <property type="component" value="Unassembled WGS sequence"/>
</dbReference>
<comment type="caution">
    <text evidence="22">The sequence shown here is derived from an EMBL/GenBank/DDBJ whole genome shotgun (WGS) entry which is preliminary data.</text>
</comment>
<comment type="pathway">
    <text evidence="3 19">Carbohydrate degradation; glycolysis; pyruvate from D-glyceraldehyde 3-phosphate: step 5/5.</text>
</comment>
<dbReference type="Gene3D" id="3.40.1380.20">
    <property type="entry name" value="Pyruvate kinase, C-terminal domain"/>
    <property type="match status" value="1"/>
</dbReference>
<dbReference type="InterPro" id="IPR036918">
    <property type="entry name" value="Pyrv_Knase_C_sf"/>
</dbReference>
<sequence>MSRRAKIVCTMGPATATPEKVAELVSSGMNVARLNFSHGSHEDHRQVYEMVRAAAKESGRAVGILADLQGPKIRLGKFAAGPVEWRTGDVVRITVDDVQGTHDRVSTTYKGLANDAKPGDSLLVDDGKVGLVVREVDGNDVVCEVVEGGPVSDHKGLSMPGMDISVPALSEKDVEDLEFALELGVDFIALSFVRSPADIDVVHQVMDRVGRRAPVIAKLEKPEAVENLEAIVLAFDGIMVARGDLGVELPLEHVPLVQKKAIRIARENAKPIIVATQMLDSMINNSRPTRAEASDVANAVLDGTDAVMLSGETSVGRYPVETVQTMARIVEAVEAGSTTPPPLSHVPRTKRGVISYAARDIGERLNAKALVAFTQSGDTVRRLARLHTRLPLLAFTPEESVRSQLALTWGTETFLVPKVDTTDQMVRQVDQAMLSLGRYQRGDMVVIVAGSPPGTVGSTNLIRVHRLGEEDHV</sequence>
<evidence type="ECO:0000256" key="7">
    <source>
        <dbReference type="ARBA" id="ARBA00018587"/>
    </source>
</evidence>
<evidence type="ECO:0000256" key="13">
    <source>
        <dbReference type="ARBA" id="ARBA00022842"/>
    </source>
</evidence>
<evidence type="ECO:0000256" key="5">
    <source>
        <dbReference type="ARBA" id="ARBA00011881"/>
    </source>
</evidence>
<dbReference type="EMBL" id="JNVU01000025">
    <property type="protein sequence ID" value="KEI44501.1"/>
    <property type="molecule type" value="Genomic_DNA"/>
</dbReference>
<proteinExistence type="inferred from homology"/>
<keyword evidence="16 22" id="KW-0670">Pyruvate</keyword>
<feature type="domain" description="Pyruvate kinase barrel" evidence="20">
    <location>
        <begin position="3"/>
        <end position="323"/>
    </location>
</feature>
<dbReference type="InterPro" id="IPR001697">
    <property type="entry name" value="Pyr_Knase"/>
</dbReference>
<dbReference type="Gene3D" id="2.40.33.10">
    <property type="entry name" value="PK beta-barrel domain-like"/>
    <property type="match status" value="1"/>
</dbReference>
<evidence type="ECO:0000256" key="8">
    <source>
        <dbReference type="ARBA" id="ARBA00022679"/>
    </source>
</evidence>
<evidence type="ECO:0000259" key="20">
    <source>
        <dbReference type="Pfam" id="PF00224"/>
    </source>
</evidence>
<evidence type="ECO:0000256" key="2">
    <source>
        <dbReference type="ARBA" id="ARBA00001958"/>
    </source>
</evidence>
<dbReference type="STRING" id="28042.GU90_10060"/>
<dbReference type="PROSITE" id="PS00110">
    <property type="entry name" value="PYRUVATE_KINASE"/>
    <property type="match status" value="1"/>
</dbReference>
<evidence type="ECO:0000256" key="15">
    <source>
        <dbReference type="ARBA" id="ARBA00023152"/>
    </source>
</evidence>
<comment type="similarity">
    <text evidence="4 19">Belongs to the pyruvate kinase family.</text>
</comment>
<dbReference type="GO" id="GO:0030955">
    <property type="term" value="F:potassium ion binding"/>
    <property type="evidence" value="ECO:0007669"/>
    <property type="project" value="UniProtKB-UniRule"/>
</dbReference>
<dbReference type="InterPro" id="IPR018209">
    <property type="entry name" value="Pyrv_Knase_AS"/>
</dbReference>
<keyword evidence="15 19" id="KW-0324">Glycolysis</keyword>
<dbReference type="PRINTS" id="PR01050">
    <property type="entry name" value="PYRUVTKNASE"/>
</dbReference>
<dbReference type="eggNOG" id="COG0469">
    <property type="taxonomic scope" value="Bacteria"/>
</dbReference>
<dbReference type="GO" id="GO:0005524">
    <property type="term" value="F:ATP binding"/>
    <property type="evidence" value="ECO:0007669"/>
    <property type="project" value="UniProtKB-KW"/>
</dbReference>
<dbReference type="SUPFAM" id="SSF52935">
    <property type="entry name" value="PK C-terminal domain-like"/>
    <property type="match status" value="1"/>
</dbReference>
<evidence type="ECO:0000259" key="21">
    <source>
        <dbReference type="Pfam" id="PF02887"/>
    </source>
</evidence>
<dbReference type="InterPro" id="IPR015795">
    <property type="entry name" value="Pyrv_Knase_C"/>
</dbReference>
<keyword evidence="14" id="KW-0630">Potassium</keyword>
<dbReference type="GO" id="GO:0004743">
    <property type="term" value="F:pyruvate kinase activity"/>
    <property type="evidence" value="ECO:0007669"/>
    <property type="project" value="UniProtKB-UniRule"/>
</dbReference>
<organism evidence="22 23">
    <name type="scientific">Saccharopolyspora rectivirgula</name>
    <dbReference type="NCBI Taxonomy" id="28042"/>
    <lineage>
        <taxon>Bacteria</taxon>
        <taxon>Bacillati</taxon>
        <taxon>Actinomycetota</taxon>
        <taxon>Actinomycetes</taxon>
        <taxon>Pseudonocardiales</taxon>
        <taxon>Pseudonocardiaceae</taxon>
        <taxon>Saccharopolyspora</taxon>
    </lineage>
</organism>
<dbReference type="NCBIfam" id="NF004978">
    <property type="entry name" value="PRK06354.1"/>
    <property type="match status" value="1"/>
</dbReference>
<dbReference type="NCBIfam" id="NF004886">
    <property type="entry name" value="PRK06247.1"/>
    <property type="match status" value="1"/>
</dbReference>
<dbReference type="FunFam" id="2.40.33.10:FF:000001">
    <property type="entry name" value="Pyruvate kinase"/>
    <property type="match status" value="1"/>
</dbReference>
<dbReference type="InterPro" id="IPR015793">
    <property type="entry name" value="Pyrv_Knase_brl"/>
</dbReference>
<keyword evidence="10" id="KW-0547">Nucleotide-binding</keyword>
<reference evidence="22 23" key="1">
    <citation type="submission" date="2014-06" db="EMBL/GenBank/DDBJ databases">
        <title>Saccharopolyspora rectivirgula DSM-43113 Genome sequencing.</title>
        <authorList>
            <person name="Barrera C."/>
            <person name="Millon L."/>
            <person name="Rognon B."/>
            <person name="Zaugg C."/>
            <person name="Monod M."/>
        </authorList>
    </citation>
    <scope>NUCLEOTIDE SEQUENCE [LARGE SCALE GENOMIC DNA]</scope>
    <source>
        <strain evidence="22 23">DSM 43113</strain>
    </source>
</reference>
<dbReference type="Pfam" id="PF00224">
    <property type="entry name" value="PK"/>
    <property type="match status" value="1"/>
</dbReference>
<evidence type="ECO:0000256" key="1">
    <source>
        <dbReference type="ARBA" id="ARBA00001946"/>
    </source>
</evidence>
<dbReference type="UniPathway" id="UPA00109">
    <property type="reaction ID" value="UER00188"/>
</dbReference>